<sequence>MINKRVLIAEDNALNRKVFENIIGKRYFLETSENGFQAIEKIKQDSFDIILLDIQMPIMDGITACRIIKSEKLSTAPIIALSAYADESDKALFISSGFDDFLPKPIKPQTLLRLLNSYLENRAPNNSFEDYPIFSIEIIQKLLKFNSIENIQTVYRDFLEETYMLLGEIEELLEQKNFNEVGKKLHTIKGNSGTLGAIALYKFCESYELNIKNQKFNNIEKEYLNLKSLVIEFANHLKSHPILNS</sequence>
<dbReference type="CDD" id="cd17546">
    <property type="entry name" value="REC_hyHK_CKI1_RcsC-like"/>
    <property type="match status" value="1"/>
</dbReference>
<dbReference type="SUPFAM" id="SSF47226">
    <property type="entry name" value="Histidine-containing phosphotransfer domain, HPT domain"/>
    <property type="match status" value="1"/>
</dbReference>
<dbReference type="InterPro" id="IPR036641">
    <property type="entry name" value="HPT_dom_sf"/>
</dbReference>
<organism evidence="6 7">
    <name type="scientific">Mongoliitalea lutea</name>
    <dbReference type="NCBI Taxonomy" id="849756"/>
    <lineage>
        <taxon>Bacteria</taxon>
        <taxon>Pseudomonadati</taxon>
        <taxon>Bacteroidota</taxon>
        <taxon>Cytophagia</taxon>
        <taxon>Cytophagales</taxon>
        <taxon>Cyclobacteriaceae</taxon>
        <taxon>Mongoliitalea</taxon>
    </lineage>
</organism>
<evidence type="ECO:0000259" key="5">
    <source>
        <dbReference type="PROSITE" id="PS50894"/>
    </source>
</evidence>
<dbReference type="Proteomes" id="UP000642809">
    <property type="component" value="Unassembled WGS sequence"/>
</dbReference>
<comment type="caution">
    <text evidence="6">The sequence shown here is derived from an EMBL/GenBank/DDBJ whole genome shotgun (WGS) entry which is preliminary data.</text>
</comment>
<dbReference type="Gene3D" id="3.40.50.2300">
    <property type="match status" value="1"/>
</dbReference>
<dbReference type="PANTHER" id="PTHR43719:SF28">
    <property type="entry name" value="PEROXIDE STRESS-ACTIVATED HISTIDINE KINASE MAK1-RELATED"/>
    <property type="match status" value="1"/>
</dbReference>
<evidence type="ECO:0000259" key="4">
    <source>
        <dbReference type="PROSITE" id="PS50110"/>
    </source>
</evidence>
<dbReference type="EMBL" id="BMYF01000001">
    <property type="protein sequence ID" value="GHB24745.1"/>
    <property type="molecule type" value="Genomic_DNA"/>
</dbReference>
<keyword evidence="1 3" id="KW-0597">Phosphoprotein</keyword>
<dbReference type="PROSITE" id="PS50894">
    <property type="entry name" value="HPT"/>
    <property type="match status" value="1"/>
</dbReference>
<evidence type="ECO:0000256" key="3">
    <source>
        <dbReference type="PROSITE-ProRule" id="PRU00169"/>
    </source>
</evidence>
<dbReference type="GO" id="GO:0000160">
    <property type="term" value="P:phosphorelay signal transduction system"/>
    <property type="evidence" value="ECO:0007669"/>
    <property type="project" value="InterPro"/>
</dbReference>
<feature type="modified residue" description="Phosphohistidine" evidence="2">
    <location>
        <position position="186"/>
    </location>
</feature>
<dbReference type="InterPro" id="IPR011006">
    <property type="entry name" value="CheY-like_superfamily"/>
</dbReference>
<dbReference type="Pfam" id="PF01627">
    <property type="entry name" value="Hpt"/>
    <property type="match status" value="1"/>
</dbReference>
<reference evidence="6" key="2">
    <citation type="submission" date="2020-09" db="EMBL/GenBank/DDBJ databases">
        <authorList>
            <person name="Sun Q."/>
            <person name="Kim S."/>
        </authorList>
    </citation>
    <scope>NUCLEOTIDE SEQUENCE</scope>
    <source>
        <strain evidence="6">KCTC 23224</strain>
    </source>
</reference>
<dbReference type="PROSITE" id="PS50110">
    <property type="entry name" value="RESPONSE_REGULATORY"/>
    <property type="match status" value="1"/>
</dbReference>
<reference evidence="6" key="1">
    <citation type="journal article" date="2014" name="Int. J. Syst. Evol. Microbiol.">
        <title>Complete genome sequence of Corynebacterium casei LMG S-19264T (=DSM 44701T), isolated from a smear-ripened cheese.</title>
        <authorList>
            <consortium name="US DOE Joint Genome Institute (JGI-PGF)"/>
            <person name="Walter F."/>
            <person name="Albersmeier A."/>
            <person name="Kalinowski J."/>
            <person name="Ruckert C."/>
        </authorList>
    </citation>
    <scope>NUCLEOTIDE SEQUENCE</scope>
    <source>
        <strain evidence="6">KCTC 23224</strain>
    </source>
</reference>
<accession>A0A8J3CU94</accession>
<dbReference type="InterPro" id="IPR050956">
    <property type="entry name" value="2C_system_His_kinase"/>
</dbReference>
<evidence type="ECO:0000313" key="6">
    <source>
        <dbReference type="EMBL" id="GHB24745.1"/>
    </source>
</evidence>
<proteinExistence type="predicted"/>
<evidence type="ECO:0000256" key="2">
    <source>
        <dbReference type="PROSITE-ProRule" id="PRU00110"/>
    </source>
</evidence>
<feature type="modified residue" description="4-aspartylphosphate" evidence="3">
    <location>
        <position position="53"/>
    </location>
</feature>
<name>A0A8J3CU94_9BACT</name>
<dbReference type="InterPro" id="IPR008207">
    <property type="entry name" value="Sig_transdc_His_kin_Hpt_dom"/>
</dbReference>
<protein>
    <recommendedName>
        <fullName evidence="8">Hpt domain-containing protein</fullName>
    </recommendedName>
</protein>
<dbReference type="GO" id="GO:0004672">
    <property type="term" value="F:protein kinase activity"/>
    <property type="evidence" value="ECO:0007669"/>
    <property type="project" value="UniProtKB-ARBA"/>
</dbReference>
<dbReference type="SMART" id="SM00448">
    <property type="entry name" value="REC"/>
    <property type="match status" value="1"/>
</dbReference>
<dbReference type="RefSeq" id="WP_189578478.1">
    <property type="nucleotide sequence ID" value="NZ_BMYF01000001.1"/>
</dbReference>
<dbReference type="AlphaFoldDB" id="A0A8J3CU94"/>
<evidence type="ECO:0008006" key="8">
    <source>
        <dbReference type="Google" id="ProtNLM"/>
    </source>
</evidence>
<dbReference type="Pfam" id="PF00072">
    <property type="entry name" value="Response_reg"/>
    <property type="match status" value="1"/>
</dbReference>
<dbReference type="SUPFAM" id="SSF52172">
    <property type="entry name" value="CheY-like"/>
    <property type="match status" value="1"/>
</dbReference>
<gene>
    <name evidence="6" type="ORF">GCM10008106_01850</name>
</gene>
<dbReference type="InterPro" id="IPR001789">
    <property type="entry name" value="Sig_transdc_resp-reg_receiver"/>
</dbReference>
<feature type="domain" description="HPt" evidence="5">
    <location>
        <begin position="147"/>
        <end position="244"/>
    </location>
</feature>
<feature type="domain" description="Response regulatory" evidence="4">
    <location>
        <begin position="5"/>
        <end position="119"/>
    </location>
</feature>
<evidence type="ECO:0000256" key="1">
    <source>
        <dbReference type="ARBA" id="ARBA00022553"/>
    </source>
</evidence>
<dbReference type="PANTHER" id="PTHR43719">
    <property type="entry name" value="TWO-COMPONENT HISTIDINE KINASE"/>
    <property type="match status" value="1"/>
</dbReference>
<evidence type="ECO:0000313" key="7">
    <source>
        <dbReference type="Proteomes" id="UP000642809"/>
    </source>
</evidence>
<dbReference type="Gene3D" id="1.20.120.160">
    <property type="entry name" value="HPT domain"/>
    <property type="match status" value="1"/>
</dbReference>
<keyword evidence="7" id="KW-1185">Reference proteome</keyword>